<accession>H8KYC5</accession>
<keyword evidence="1" id="KW-0732">Signal</keyword>
<dbReference type="OrthoDB" id="5455653at2"/>
<dbReference type="RefSeq" id="WP_014403932.1">
    <property type="nucleotide sequence ID" value="NC_017033.1"/>
</dbReference>
<organism evidence="2 3">
    <name type="scientific">Frateuria aurantia (strain ATCC 33424 / DSM 6220 / KCTC 2777 / LMG 1558 / NBRC 3245 / NCIMB 13370)</name>
    <name type="common">Acetobacter aurantius</name>
    <dbReference type="NCBI Taxonomy" id="767434"/>
    <lineage>
        <taxon>Bacteria</taxon>
        <taxon>Pseudomonadati</taxon>
        <taxon>Pseudomonadota</taxon>
        <taxon>Gammaproteobacteria</taxon>
        <taxon>Lysobacterales</taxon>
        <taxon>Rhodanobacteraceae</taxon>
        <taxon>Frateuria</taxon>
    </lineage>
</organism>
<name>H8KYC5_FRAAD</name>
<dbReference type="eggNOG" id="ENOG503360F">
    <property type="taxonomic scope" value="Bacteria"/>
</dbReference>
<evidence type="ECO:0000313" key="2">
    <source>
        <dbReference type="EMBL" id="AFC86929.1"/>
    </source>
</evidence>
<proteinExistence type="predicted"/>
<dbReference type="AlphaFoldDB" id="H8KYC5"/>
<gene>
    <name evidence="2" type="ordered locus">Fraau_2584</name>
</gene>
<evidence type="ECO:0000256" key="1">
    <source>
        <dbReference type="SAM" id="SignalP"/>
    </source>
</evidence>
<dbReference type="EMBL" id="CP003350">
    <property type="protein sequence ID" value="AFC86929.1"/>
    <property type="molecule type" value="Genomic_DNA"/>
</dbReference>
<dbReference type="HOGENOM" id="CLU_123359_0_0_6"/>
<reference evidence="2" key="1">
    <citation type="submission" date="2012-02" db="EMBL/GenBank/DDBJ databases">
        <title>The complete genome of Frateuria aurantia DSM 6220.</title>
        <authorList>
            <consortium name="US DOE Joint Genome Institute (JGI-PGF)"/>
            <person name="Lucas S."/>
            <person name="Copeland A."/>
            <person name="Lapidus A."/>
            <person name="Glavina del Rio T."/>
            <person name="Dalin E."/>
            <person name="Tice H."/>
            <person name="Bruce D."/>
            <person name="Goodwin L."/>
            <person name="Pitluck S."/>
            <person name="Peters L."/>
            <person name="Ovchinnikova G."/>
            <person name="Teshima H."/>
            <person name="Kyrpides N."/>
            <person name="Mavromatis K."/>
            <person name="Ivanova N."/>
            <person name="Brettin T."/>
            <person name="Detter J.C."/>
            <person name="Han C."/>
            <person name="Larimer F."/>
            <person name="Land M."/>
            <person name="Hauser L."/>
            <person name="Markowitz V."/>
            <person name="Cheng J.-F."/>
            <person name="Hugenholtz P."/>
            <person name="Woyke T."/>
            <person name="Wu D."/>
            <person name="Brambilla E."/>
            <person name="Klenk H.-P."/>
            <person name="Eisen J.A."/>
        </authorList>
    </citation>
    <scope>NUCLEOTIDE SEQUENCE</scope>
    <source>
        <strain evidence="2">DSM 6220</strain>
    </source>
</reference>
<keyword evidence="3" id="KW-1185">Reference proteome</keyword>
<feature type="chain" id="PRO_5003615464" evidence="1">
    <location>
        <begin position="30"/>
        <end position="166"/>
    </location>
</feature>
<dbReference type="KEGG" id="fau:Fraau_2584"/>
<feature type="signal peptide" evidence="1">
    <location>
        <begin position="1"/>
        <end position="29"/>
    </location>
</feature>
<dbReference type="STRING" id="767434.Fraau_2584"/>
<sequence length="166" mass="18603">MFPARFLKPLLSSLLVLTAGMLDPLLAAAATPGPAESQVDQTMDRRLDQLFGNHQDYRDFFQHFQAAVLAGDKAKVAAAMHYPITVHMEGKQWTLYKPSEFTDVYAHVFTPSLIEMVRRQRYADLFANDQGVMLGQGAIWFSGICEDAECEKMPIRVVVLNLKAPN</sequence>
<evidence type="ECO:0000313" key="3">
    <source>
        <dbReference type="Proteomes" id="UP000005234"/>
    </source>
</evidence>
<protein>
    <submittedName>
        <fullName evidence="2">Uncharacterized protein</fullName>
    </submittedName>
</protein>
<dbReference type="Proteomes" id="UP000005234">
    <property type="component" value="Chromosome"/>
</dbReference>